<keyword evidence="6 11" id="KW-0862">Zinc</keyword>
<dbReference type="InterPro" id="IPR003604">
    <property type="entry name" value="Matrin/U1-like-C_Znf_C2H2"/>
</dbReference>
<evidence type="ECO:0000256" key="9">
    <source>
        <dbReference type="ARBA" id="ARBA00067764"/>
    </source>
</evidence>
<keyword evidence="5 11" id="KW-0863">Zinc-finger</keyword>
<evidence type="ECO:0000256" key="3">
    <source>
        <dbReference type="ARBA" id="ARBA00022723"/>
    </source>
</evidence>
<dbReference type="GO" id="GO:0008380">
    <property type="term" value="P:RNA splicing"/>
    <property type="evidence" value="ECO:0007669"/>
    <property type="project" value="UniProtKB-KW"/>
</dbReference>
<evidence type="ECO:0000256" key="1">
    <source>
        <dbReference type="ARBA" id="ARBA00004123"/>
    </source>
</evidence>
<dbReference type="Gene3D" id="3.30.160.60">
    <property type="entry name" value="Classic Zinc Finger"/>
    <property type="match status" value="1"/>
</dbReference>
<dbReference type="PANTHER" id="PTHR16465">
    <property type="entry name" value="NUCLEASE-RELATED"/>
    <property type="match status" value="1"/>
</dbReference>
<dbReference type="InterPro" id="IPR000571">
    <property type="entry name" value="Znf_CCCH"/>
</dbReference>
<protein>
    <recommendedName>
        <fullName evidence="9">Zinc finger matrin-type protein 5</fullName>
    </recommendedName>
    <alternativeName>
        <fullName evidence="10">U11/U12 small nuclear ribonucleoprotein 20 kDa protein</fullName>
    </alternativeName>
</protein>
<feature type="domain" description="C3H1-type" evidence="12">
    <location>
        <begin position="51"/>
        <end position="79"/>
    </location>
</feature>
<evidence type="ECO:0000256" key="6">
    <source>
        <dbReference type="ARBA" id="ARBA00022833"/>
    </source>
</evidence>
<evidence type="ECO:0000313" key="13">
    <source>
        <dbReference type="EMBL" id="KAK7474332.1"/>
    </source>
</evidence>
<keyword evidence="4" id="KW-0747">Spliceosome</keyword>
<dbReference type="PROSITE" id="PS50103">
    <property type="entry name" value="ZF_C3H1"/>
    <property type="match status" value="1"/>
</dbReference>
<dbReference type="GO" id="GO:0005681">
    <property type="term" value="C:spliceosomal complex"/>
    <property type="evidence" value="ECO:0007669"/>
    <property type="project" value="UniProtKB-KW"/>
</dbReference>
<dbReference type="EMBL" id="JACVVK020000439">
    <property type="protein sequence ID" value="KAK7474332.1"/>
    <property type="molecule type" value="Genomic_DNA"/>
</dbReference>
<dbReference type="Pfam" id="PF06220">
    <property type="entry name" value="zf-U1"/>
    <property type="match status" value="1"/>
</dbReference>
<dbReference type="InterPro" id="IPR036855">
    <property type="entry name" value="Znf_CCCH_sf"/>
</dbReference>
<dbReference type="PANTHER" id="PTHR16465:SF0">
    <property type="entry name" value="ZINC FINGER MATRIN-TYPE PROTEIN 5"/>
    <property type="match status" value="1"/>
</dbReference>
<dbReference type="AlphaFoldDB" id="A0ABD0JIT2"/>
<accession>A0ABD0JIT2</accession>
<keyword evidence="7" id="KW-0508">mRNA splicing</keyword>
<dbReference type="GO" id="GO:0008270">
    <property type="term" value="F:zinc ion binding"/>
    <property type="evidence" value="ECO:0007669"/>
    <property type="project" value="UniProtKB-KW"/>
</dbReference>
<dbReference type="GO" id="GO:0006397">
    <property type="term" value="P:mRNA processing"/>
    <property type="evidence" value="ECO:0007669"/>
    <property type="project" value="UniProtKB-KW"/>
</dbReference>
<dbReference type="SUPFAM" id="SSF57667">
    <property type="entry name" value="beta-beta-alpha zinc fingers"/>
    <property type="match status" value="1"/>
</dbReference>
<reference evidence="13 14" key="1">
    <citation type="journal article" date="2023" name="Sci. Data">
        <title>Genome assembly of the Korean intertidal mud-creeper Batillaria attramentaria.</title>
        <authorList>
            <person name="Patra A.K."/>
            <person name="Ho P.T."/>
            <person name="Jun S."/>
            <person name="Lee S.J."/>
            <person name="Kim Y."/>
            <person name="Won Y.J."/>
        </authorList>
    </citation>
    <scope>NUCLEOTIDE SEQUENCE [LARGE SCALE GENOMIC DNA]</scope>
    <source>
        <strain evidence="13">Wonlab-2016</strain>
    </source>
</reference>
<evidence type="ECO:0000256" key="5">
    <source>
        <dbReference type="ARBA" id="ARBA00022771"/>
    </source>
</evidence>
<evidence type="ECO:0000256" key="8">
    <source>
        <dbReference type="ARBA" id="ARBA00023242"/>
    </source>
</evidence>
<name>A0ABD0JIT2_9CAEN</name>
<evidence type="ECO:0000256" key="2">
    <source>
        <dbReference type="ARBA" id="ARBA00022664"/>
    </source>
</evidence>
<proteinExistence type="predicted"/>
<dbReference type="Pfam" id="PF00642">
    <property type="entry name" value="zf-CCCH"/>
    <property type="match status" value="1"/>
</dbReference>
<dbReference type="SMART" id="SM00356">
    <property type="entry name" value="ZnF_C3H1"/>
    <property type="match status" value="1"/>
</dbReference>
<dbReference type="SMART" id="SM00451">
    <property type="entry name" value="ZnF_U1"/>
    <property type="match status" value="1"/>
</dbReference>
<dbReference type="Gene3D" id="4.10.1000.10">
    <property type="entry name" value="Zinc finger, CCCH-type"/>
    <property type="match status" value="1"/>
</dbReference>
<keyword evidence="14" id="KW-1185">Reference proteome</keyword>
<evidence type="ECO:0000259" key="12">
    <source>
        <dbReference type="PROSITE" id="PS50103"/>
    </source>
</evidence>
<evidence type="ECO:0000256" key="7">
    <source>
        <dbReference type="ARBA" id="ARBA00023187"/>
    </source>
</evidence>
<evidence type="ECO:0000256" key="11">
    <source>
        <dbReference type="PROSITE-ProRule" id="PRU00723"/>
    </source>
</evidence>
<keyword evidence="3 11" id="KW-0479">Metal-binding</keyword>
<comment type="subcellular location">
    <subcellularLocation>
        <location evidence="1">Nucleus</location>
    </subcellularLocation>
</comment>
<gene>
    <name evidence="13" type="ORF">BaRGS_00034380</name>
</gene>
<dbReference type="InterPro" id="IPR036236">
    <property type="entry name" value="Znf_C2H2_sf"/>
</dbReference>
<evidence type="ECO:0000256" key="4">
    <source>
        <dbReference type="ARBA" id="ARBA00022728"/>
    </source>
</evidence>
<keyword evidence="8" id="KW-0539">Nucleus</keyword>
<dbReference type="SUPFAM" id="SSF90229">
    <property type="entry name" value="CCCH zinc finger"/>
    <property type="match status" value="1"/>
</dbReference>
<sequence>MGKRFYCDFCDKSFADNPSSKKNHLSGVFHQRMRKAHYDAFRDPMTILAEEAAKRPCRSFQQTGFCNFGDGCRFSHLTEERKRQLEEECLKKKQAENGADESNTSVVVGDVEDWLAKHTEQTEKDPAKKRRHFPKYSLPPALASFPNLPPSLLPPTKDDFVNLPLLDWG</sequence>
<keyword evidence="2" id="KW-0507">mRNA processing</keyword>
<dbReference type="InterPro" id="IPR013085">
    <property type="entry name" value="U1-CZ_Znf_C2H2"/>
</dbReference>
<feature type="zinc finger region" description="C3H1-type" evidence="11">
    <location>
        <begin position="51"/>
        <end position="79"/>
    </location>
</feature>
<dbReference type="Proteomes" id="UP001519460">
    <property type="component" value="Unassembled WGS sequence"/>
</dbReference>
<evidence type="ECO:0000313" key="14">
    <source>
        <dbReference type="Proteomes" id="UP001519460"/>
    </source>
</evidence>
<organism evidence="13 14">
    <name type="scientific">Batillaria attramentaria</name>
    <dbReference type="NCBI Taxonomy" id="370345"/>
    <lineage>
        <taxon>Eukaryota</taxon>
        <taxon>Metazoa</taxon>
        <taxon>Spiralia</taxon>
        <taxon>Lophotrochozoa</taxon>
        <taxon>Mollusca</taxon>
        <taxon>Gastropoda</taxon>
        <taxon>Caenogastropoda</taxon>
        <taxon>Sorbeoconcha</taxon>
        <taxon>Cerithioidea</taxon>
        <taxon>Batillariidae</taxon>
        <taxon>Batillaria</taxon>
    </lineage>
</organism>
<evidence type="ECO:0000256" key="10">
    <source>
        <dbReference type="ARBA" id="ARBA00076547"/>
    </source>
</evidence>
<dbReference type="FunFam" id="3.30.160.60:FF:000741">
    <property type="entry name" value="Zinc finger matrin-type protein 5"/>
    <property type="match status" value="1"/>
</dbReference>
<comment type="caution">
    <text evidence="13">The sequence shown here is derived from an EMBL/GenBank/DDBJ whole genome shotgun (WGS) entry which is preliminary data.</text>
</comment>